<name>A0A8I0ZSJ5_RHOER</name>
<protein>
    <submittedName>
        <fullName evidence="5">dTDP-4-amino-4,6-dideoxygalactose transaminase</fullName>
        <ecNumber evidence="5">2.6.1.59</ecNumber>
    </submittedName>
</protein>
<evidence type="ECO:0000256" key="2">
    <source>
        <dbReference type="PIRSR" id="PIRSR000390-1"/>
    </source>
</evidence>
<dbReference type="InterPro" id="IPR000653">
    <property type="entry name" value="DegT/StrS_aminotransferase"/>
</dbReference>
<dbReference type="SUPFAM" id="SSF53383">
    <property type="entry name" value="PLP-dependent transferases"/>
    <property type="match status" value="1"/>
</dbReference>
<comment type="cofactor">
    <cofactor evidence="1">
        <name>pyridoxal 5'-phosphate</name>
        <dbReference type="ChEBI" id="CHEBI:597326"/>
    </cofactor>
</comment>
<feature type="active site" description="Proton acceptor" evidence="2">
    <location>
        <position position="185"/>
    </location>
</feature>
<evidence type="ECO:0000256" key="1">
    <source>
        <dbReference type="ARBA" id="ARBA00001933"/>
    </source>
</evidence>
<evidence type="ECO:0000256" key="4">
    <source>
        <dbReference type="RuleBase" id="RU004508"/>
    </source>
</evidence>
<evidence type="ECO:0000313" key="5">
    <source>
        <dbReference type="EMBL" id="MBH5141772.1"/>
    </source>
</evidence>
<dbReference type="PANTHER" id="PTHR30244:SF34">
    <property type="entry name" value="DTDP-4-AMINO-4,6-DIDEOXYGALACTOSE TRANSAMINASE"/>
    <property type="match status" value="1"/>
</dbReference>
<dbReference type="NCBIfam" id="NF008687">
    <property type="entry name" value="PRK11706.1"/>
    <property type="match status" value="1"/>
</dbReference>
<gene>
    <name evidence="5" type="primary">rffA</name>
    <name evidence="5" type="synonym">fcnA</name>
    <name evidence="5" type="synonym">wecE</name>
    <name evidence="5" type="ORF">I3517_03970</name>
</gene>
<dbReference type="EC" id="2.6.1.59" evidence="5"/>
<dbReference type="GO" id="GO:0019180">
    <property type="term" value="F:dTDP-4-amino-4,6-dideoxygalactose transaminase activity"/>
    <property type="evidence" value="ECO:0007669"/>
    <property type="project" value="UniProtKB-EC"/>
</dbReference>
<keyword evidence="6" id="KW-1185">Reference proteome</keyword>
<dbReference type="CDD" id="cd00616">
    <property type="entry name" value="AHBA_syn"/>
    <property type="match status" value="1"/>
</dbReference>
<dbReference type="GO" id="GO:0030170">
    <property type="term" value="F:pyridoxal phosphate binding"/>
    <property type="evidence" value="ECO:0007669"/>
    <property type="project" value="TreeGrafter"/>
</dbReference>
<dbReference type="Gene3D" id="3.90.1150.10">
    <property type="entry name" value="Aspartate Aminotransferase, domain 1"/>
    <property type="match status" value="1"/>
</dbReference>
<evidence type="ECO:0000256" key="3">
    <source>
        <dbReference type="PIRSR" id="PIRSR000390-2"/>
    </source>
</evidence>
<proteinExistence type="inferred from homology"/>
<reference evidence="5 6" key="1">
    <citation type="submission" date="2020-12" db="EMBL/GenBank/DDBJ databases">
        <title>Draft genome sequence of furan degrading bacterial strain FUR100.</title>
        <authorList>
            <person name="Woiski C."/>
        </authorList>
    </citation>
    <scope>NUCLEOTIDE SEQUENCE [LARGE SCALE GENOMIC DNA]</scope>
    <source>
        <strain evidence="5 6">FUR100</strain>
    </source>
</reference>
<comment type="caution">
    <text evidence="5">The sequence shown here is derived from an EMBL/GenBank/DDBJ whole genome shotgun (WGS) entry which is preliminary data.</text>
</comment>
<dbReference type="AlphaFoldDB" id="A0A8I0ZSJ5"/>
<dbReference type="PANTHER" id="PTHR30244">
    <property type="entry name" value="TRANSAMINASE"/>
    <property type="match status" value="1"/>
</dbReference>
<keyword evidence="3 4" id="KW-0663">Pyridoxal phosphate</keyword>
<dbReference type="EMBL" id="JAECSB010000019">
    <property type="protein sequence ID" value="MBH5141772.1"/>
    <property type="molecule type" value="Genomic_DNA"/>
</dbReference>
<sequence length="381" mass="41609">MTRPPILFSRPFRASAELPNIEAVLSSDHVHGDGPFTASATARLGQLTGSPHVLLTTSCTHALDMAALLLDLGPGDEVILPSFTFPSMATAVALRGARCVFVDIDPATGNIDPDLVAGAITPLTRAVFVMHYGGVAVDLDPLIELSEAHALPLVEDTAHGLGGTWRGRALGTIGTFGTLSFHDTKNIHCGEGGALLLSDDELMLRAEMVREKGTDRTRFLRGHVDKYSWRELGSSYLPSELNAAVLDAQLAQFVEIHGYRRKVWDTYDTELTDWAAHTGFRQMYVPPDRVHTSHLYYLLAPDREHRDALMNHLGLLGIAAPFHYMPLDSSAAGKRFGYAPIPCKHSAAFSERLIRLPLWPGMTESEVDRILAGVTSFRGQH</sequence>
<accession>A0A8I0ZSJ5</accession>
<dbReference type="Gene3D" id="3.40.640.10">
    <property type="entry name" value="Type I PLP-dependent aspartate aminotransferase-like (Major domain)"/>
    <property type="match status" value="1"/>
</dbReference>
<dbReference type="RefSeq" id="WP_197940517.1">
    <property type="nucleotide sequence ID" value="NZ_JAECSB010000019.1"/>
</dbReference>
<dbReference type="InterPro" id="IPR015422">
    <property type="entry name" value="PyrdxlP-dep_Trfase_small"/>
</dbReference>
<feature type="modified residue" description="N6-(pyridoxal phosphate)lysine" evidence="3">
    <location>
        <position position="185"/>
    </location>
</feature>
<dbReference type="PIRSF" id="PIRSF000390">
    <property type="entry name" value="PLP_StrS"/>
    <property type="match status" value="1"/>
</dbReference>
<dbReference type="GO" id="GO:0000271">
    <property type="term" value="P:polysaccharide biosynthetic process"/>
    <property type="evidence" value="ECO:0007669"/>
    <property type="project" value="TreeGrafter"/>
</dbReference>
<comment type="similarity">
    <text evidence="4">Belongs to the DegT/DnrJ/EryC1 family.</text>
</comment>
<dbReference type="InterPro" id="IPR015421">
    <property type="entry name" value="PyrdxlP-dep_Trfase_major"/>
</dbReference>
<keyword evidence="5" id="KW-0808">Transferase</keyword>
<organism evidence="5 6">
    <name type="scientific">Rhodococcus erythropolis</name>
    <name type="common">Arthrobacter picolinophilus</name>
    <dbReference type="NCBI Taxonomy" id="1833"/>
    <lineage>
        <taxon>Bacteria</taxon>
        <taxon>Bacillati</taxon>
        <taxon>Actinomycetota</taxon>
        <taxon>Actinomycetes</taxon>
        <taxon>Mycobacteriales</taxon>
        <taxon>Nocardiaceae</taxon>
        <taxon>Rhodococcus</taxon>
        <taxon>Rhodococcus erythropolis group</taxon>
    </lineage>
</organism>
<dbReference type="Pfam" id="PF01041">
    <property type="entry name" value="DegT_DnrJ_EryC1"/>
    <property type="match status" value="1"/>
</dbReference>
<evidence type="ECO:0000313" key="6">
    <source>
        <dbReference type="Proteomes" id="UP000627573"/>
    </source>
</evidence>
<dbReference type="InterPro" id="IPR015424">
    <property type="entry name" value="PyrdxlP-dep_Trfase"/>
</dbReference>
<keyword evidence="5" id="KW-0032">Aminotransferase</keyword>
<dbReference type="Proteomes" id="UP000627573">
    <property type="component" value="Unassembled WGS sequence"/>
</dbReference>